<keyword evidence="2" id="KW-1185">Reference proteome</keyword>
<comment type="caution">
    <text evidence="1">The sequence shown here is derived from an EMBL/GenBank/DDBJ whole genome shotgun (WGS) entry which is preliminary data.</text>
</comment>
<dbReference type="Proteomes" id="UP001143856">
    <property type="component" value="Unassembled WGS sequence"/>
</dbReference>
<proteinExistence type="predicted"/>
<protein>
    <submittedName>
        <fullName evidence="1">Uncharacterized protein</fullName>
    </submittedName>
</protein>
<evidence type="ECO:0000313" key="2">
    <source>
        <dbReference type="Proteomes" id="UP001143856"/>
    </source>
</evidence>
<name>A0ACC1MWW5_9PEZI</name>
<dbReference type="EMBL" id="JAPDGR010003423">
    <property type="protein sequence ID" value="KAJ2971309.1"/>
    <property type="molecule type" value="Genomic_DNA"/>
</dbReference>
<organism evidence="1 2">
    <name type="scientific">Xylaria curta</name>
    <dbReference type="NCBI Taxonomy" id="42375"/>
    <lineage>
        <taxon>Eukaryota</taxon>
        <taxon>Fungi</taxon>
        <taxon>Dikarya</taxon>
        <taxon>Ascomycota</taxon>
        <taxon>Pezizomycotina</taxon>
        <taxon>Sordariomycetes</taxon>
        <taxon>Xylariomycetidae</taxon>
        <taxon>Xylariales</taxon>
        <taxon>Xylariaceae</taxon>
        <taxon>Xylaria</taxon>
    </lineage>
</organism>
<evidence type="ECO:0000313" key="1">
    <source>
        <dbReference type="EMBL" id="KAJ2971309.1"/>
    </source>
</evidence>
<sequence>MLSSPPGFCPVQSQSQFQFCPGLQAVQPNPLLIVDDSSPIRNSTTHATDARLLTASPAPSSAIRLCCLSVGSFLILIANTSGTDCPRDGLALVSPSPLPCPRPHPRDASQCPGQKGGPARKARESNSAASASIPPIELLESELLDVKYEHVRSILHDDIIDQTTSNAVIPDSKTLDALLWKLEKLHDLIERRGGWCDKAMRLIVAEKKGHLNELQTTSKSESRKDGASQDGEKRPNKKKRKAYDNLAPGNQNTERSSPLRDPSGKPRKSSRDNDSASSSLSPVAQPASGAMEVDDKMKLDKNDGEEEDEGESSEDESGPPAREAPQFQTFGEDPSTFPDPTVYEILDAKPGMPVDELKELYSVAVFPKTDLADQIAGDPPDKDFSNAKPTNQISFSTFSTYVEPYFRPFAEEDLTFLRERGDRAMPFVMPKRGKKHYSEVWAEEDGAMAIDSNNQARDRLAPNQPRGTIDNMDDDVAETDKLSVGPVLSRLLQAMRPEARAQPSEDKPMTNGINGDTDAKEEVNGEVTGTVPGEEGRSNPPAAFMPESASEAWKKATHPKLDYSQVDERIKQELRHIGFLPQEGFDGDYDGHYDDEVAARLRRGSRNS</sequence>
<gene>
    <name evidence="1" type="ORF">NUW58_g9452</name>
</gene>
<reference evidence="1" key="1">
    <citation type="submission" date="2022-10" db="EMBL/GenBank/DDBJ databases">
        <title>Genome Sequence of Xylaria curta.</title>
        <authorList>
            <person name="Buettner E."/>
        </authorList>
    </citation>
    <scope>NUCLEOTIDE SEQUENCE</scope>
    <source>
        <strain evidence="1">Babe10</strain>
    </source>
</reference>
<accession>A0ACC1MWW5</accession>